<proteinExistence type="predicted"/>
<dbReference type="SUPFAM" id="SSF52540">
    <property type="entry name" value="P-loop containing nucleoside triphosphate hydrolases"/>
    <property type="match status" value="1"/>
</dbReference>
<dbReference type="Gene3D" id="3.40.50.620">
    <property type="entry name" value="HUPs"/>
    <property type="match status" value="1"/>
</dbReference>
<dbReference type="Proteomes" id="UP001500390">
    <property type="component" value="Unassembled WGS sequence"/>
</dbReference>
<dbReference type="Pfam" id="PF13521">
    <property type="entry name" value="AAA_28"/>
    <property type="match status" value="1"/>
</dbReference>
<dbReference type="InterPro" id="IPR014729">
    <property type="entry name" value="Rossmann-like_a/b/a_fold"/>
</dbReference>
<sequence length="368" mass="40664">MTRQRQRHRHRHGLVIGKFYPLHSGHSHLIREAQRQCERVTVEVLGASVESIAVQTRAEWVREEHPSVHVVAELDDAPVDFESDSAWDAHVAVIAGLLDEPVDAVFTCDPYGEELARRLGAEWVQVDAGRVRNPVSGTAIRADLAGHWSELAPSVRASLAARVVVLGAESTGSTTLAVALADHLGTLWVPEYGREWSVAREGGLTAPWRSDEFDLITDRQVALEERALRRVPTPLLVCDTDVLATALWHERYVGSPAPRLMARAAAHTPDLYVLTGDEIPFVQDGLRDGEAIRHDMQQRFRDVLAAQVVPWLEVRGSVTERLTASVPAIRAAMARRFTFAAPLEGRPHDEQVALARHAAQSSDAHPHH</sequence>
<protein>
    <submittedName>
        <fullName evidence="2">Nicotinamide-nucleotide adenylyltransferase</fullName>
    </submittedName>
</protein>
<evidence type="ECO:0000313" key="2">
    <source>
        <dbReference type="EMBL" id="GAA4391068.1"/>
    </source>
</evidence>
<evidence type="ECO:0000259" key="1">
    <source>
        <dbReference type="Pfam" id="PF13521"/>
    </source>
</evidence>
<dbReference type="EMBL" id="BAABFX010000018">
    <property type="protein sequence ID" value="GAA4391068.1"/>
    <property type="molecule type" value="Genomic_DNA"/>
</dbReference>
<dbReference type="PANTHER" id="PTHR37512:SF1">
    <property type="entry name" value="NADR_TTD14 AAA DOMAIN-CONTAINING PROTEIN"/>
    <property type="match status" value="1"/>
</dbReference>
<comment type="caution">
    <text evidence="2">The sequence shown here is derived from an EMBL/GenBank/DDBJ whole genome shotgun (WGS) entry which is preliminary data.</text>
</comment>
<name>A0ABP8JHZ0_9MICO</name>
<dbReference type="RefSeq" id="WP_159902608.1">
    <property type="nucleotide sequence ID" value="NZ_BAABFX010000018.1"/>
</dbReference>
<feature type="domain" description="NadR/Ttd14 AAA" evidence="1">
    <location>
        <begin position="162"/>
        <end position="321"/>
    </location>
</feature>
<keyword evidence="2" id="KW-0808">Transferase</keyword>
<organism evidence="2 3">
    <name type="scientific">Ornithinibacter aureus</name>
    <dbReference type="NCBI Taxonomy" id="622664"/>
    <lineage>
        <taxon>Bacteria</taxon>
        <taxon>Bacillati</taxon>
        <taxon>Actinomycetota</taxon>
        <taxon>Actinomycetes</taxon>
        <taxon>Micrococcales</taxon>
        <taxon>Intrasporangiaceae</taxon>
        <taxon>Ornithinibacter</taxon>
    </lineage>
</organism>
<dbReference type="SUPFAM" id="SSF52374">
    <property type="entry name" value="Nucleotidylyl transferase"/>
    <property type="match status" value="1"/>
</dbReference>
<gene>
    <name evidence="2" type="ORF">GCM10023153_08580</name>
</gene>
<dbReference type="InterPro" id="IPR027417">
    <property type="entry name" value="P-loop_NTPase"/>
</dbReference>
<keyword evidence="3" id="KW-1185">Reference proteome</keyword>
<dbReference type="GO" id="GO:0016779">
    <property type="term" value="F:nucleotidyltransferase activity"/>
    <property type="evidence" value="ECO:0007669"/>
    <property type="project" value="UniProtKB-KW"/>
</dbReference>
<dbReference type="PANTHER" id="PTHR37512">
    <property type="entry name" value="TRIFUNCTIONAL NAD BIOSYNTHESIS/REGULATOR PROTEIN NADR"/>
    <property type="match status" value="1"/>
</dbReference>
<dbReference type="Gene3D" id="3.40.50.300">
    <property type="entry name" value="P-loop containing nucleotide triphosphate hydrolases"/>
    <property type="match status" value="1"/>
</dbReference>
<dbReference type="InterPro" id="IPR004821">
    <property type="entry name" value="Cyt_trans-like"/>
</dbReference>
<dbReference type="InterPro" id="IPR038727">
    <property type="entry name" value="NadR/Ttd14_AAA_dom"/>
</dbReference>
<dbReference type="NCBIfam" id="TIGR00125">
    <property type="entry name" value="cyt_tran_rel"/>
    <property type="match status" value="1"/>
</dbReference>
<keyword evidence="2" id="KW-0548">Nucleotidyltransferase</keyword>
<accession>A0ABP8JHZ0</accession>
<dbReference type="InterPro" id="IPR052735">
    <property type="entry name" value="NAD_biosynth-regulator"/>
</dbReference>
<reference evidence="3" key="1">
    <citation type="journal article" date="2019" name="Int. J. Syst. Evol. Microbiol.">
        <title>The Global Catalogue of Microorganisms (GCM) 10K type strain sequencing project: providing services to taxonomists for standard genome sequencing and annotation.</title>
        <authorList>
            <consortium name="The Broad Institute Genomics Platform"/>
            <consortium name="The Broad Institute Genome Sequencing Center for Infectious Disease"/>
            <person name="Wu L."/>
            <person name="Ma J."/>
        </authorList>
    </citation>
    <scope>NUCLEOTIDE SEQUENCE [LARGE SCALE GENOMIC DNA]</scope>
    <source>
        <strain evidence="3">JCM 17738</strain>
    </source>
</reference>
<evidence type="ECO:0000313" key="3">
    <source>
        <dbReference type="Proteomes" id="UP001500390"/>
    </source>
</evidence>